<dbReference type="AlphaFoldDB" id="A0A5B8YRY8"/>
<dbReference type="EMBL" id="CP042476">
    <property type="protein sequence ID" value="QED38959.1"/>
    <property type="molecule type" value="Genomic_DNA"/>
</dbReference>
<proteinExistence type="predicted"/>
<dbReference type="OrthoDB" id="1444011at2"/>
<accession>A0A5B8YRY8</accession>
<organism evidence="1 2">
    <name type="scientific">Antarcticibacterium arcticum</name>
    <dbReference type="NCBI Taxonomy" id="2585771"/>
    <lineage>
        <taxon>Bacteria</taxon>
        <taxon>Pseudomonadati</taxon>
        <taxon>Bacteroidota</taxon>
        <taxon>Flavobacteriia</taxon>
        <taxon>Flavobacteriales</taxon>
        <taxon>Flavobacteriaceae</taxon>
        <taxon>Antarcticibacterium</taxon>
    </lineage>
</organism>
<dbReference type="RefSeq" id="WP_146837145.1">
    <property type="nucleotide sequence ID" value="NZ_CP042476.1"/>
</dbReference>
<gene>
    <name evidence="1" type="ORF">FK178_15085</name>
</gene>
<reference evidence="1 2" key="1">
    <citation type="submission" date="2019-08" db="EMBL/GenBank/DDBJ databases">
        <title>Antarcticibacterium arcticum sp. nov., a bacterium isolated from marine sediment of the Canadian Beaufort Sea.</title>
        <authorList>
            <person name="Lee Y.M."/>
            <person name="Baek K."/>
            <person name="Lee D.-H."/>
            <person name="Shin S.C."/>
            <person name="Jin Y.K."/>
            <person name="Park Y."/>
        </authorList>
    </citation>
    <scope>NUCLEOTIDE SEQUENCE [LARGE SCALE GENOMIC DNA]</scope>
    <source>
        <strain evidence="1 2">PAMC 28998</strain>
    </source>
</reference>
<evidence type="ECO:0000313" key="1">
    <source>
        <dbReference type="EMBL" id="QED38959.1"/>
    </source>
</evidence>
<evidence type="ECO:0000313" key="2">
    <source>
        <dbReference type="Proteomes" id="UP000321954"/>
    </source>
</evidence>
<dbReference type="KEGG" id="anp:FK178_15085"/>
<protein>
    <submittedName>
        <fullName evidence="1">Uncharacterized protein</fullName>
    </submittedName>
</protein>
<keyword evidence="2" id="KW-1185">Reference proteome</keyword>
<dbReference type="Proteomes" id="UP000321954">
    <property type="component" value="Chromosome"/>
</dbReference>
<sequence length="247" mass="29042">MELSVPIQLFIDAQQHGYGKKLSLFLFLKLIYRDGKTQLRKEELIWIQNHSKIKSRKTLLRYLDFLIKKGWIRHNAKTGYYILKSFDSIRKEQDWKVRLAFPVDIDSFNSVKAITGAILYGYLHRDFWRKVRRKKSVRLKGSTYHFLSPKFNPQNSPAPLSVLGTSSIFQISPATASRLKDLAQKQQLLKVQKNYGTIVPNKKAMDLCLKYKDSRNNVVYHEGNYRFQIIDTILPLFLFKRRTKLKA</sequence>
<name>A0A5B8YRY8_9FLAO</name>